<accession>A0ABV3UXH4</accession>
<protein>
    <submittedName>
        <fullName evidence="3">MerR family transcriptional regulator</fullName>
    </submittedName>
</protein>
<dbReference type="SUPFAM" id="SSF46955">
    <property type="entry name" value="Putative DNA-binding domain"/>
    <property type="match status" value="1"/>
</dbReference>
<dbReference type="RefSeq" id="WP_368628947.1">
    <property type="nucleotide sequence ID" value="NZ_JAYWLU010000001.1"/>
</dbReference>
<dbReference type="PANTHER" id="PTHR30204:SF0">
    <property type="entry name" value="REDOX-SENSITIVE TRANSCRIPTIONAL ACTIVATOR SOXR"/>
    <property type="match status" value="1"/>
</dbReference>
<dbReference type="PANTHER" id="PTHR30204">
    <property type="entry name" value="REDOX-CYCLING DRUG-SENSING TRANSCRIPTIONAL ACTIVATOR SOXR"/>
    <property type="match status" value="1"/>
</dbReference>
<dbReference type="Proteomes" id="UP001558481">
    <property type="component" value="Unassembled WGS sequence"/>
</dbReference>
<keyword evidence="1" id="KW-0238">DNA-binding</keyword>
<dbReference type="PROSITE" id="PS50937">
    <property type="entry name" value="HTH_MERR_2"/>
    <property type="match status" value="1"/>
</dbReference>
<dbReference type="Pfam" id="PF13411">
    <property type="entry name" value="MerR_1"/>
    <property type="match status" value="1"/>
</dbReference>
<dbReference type="SMART" id="SM00422">
    <property type="entry name" value="HTH_MERR"/>
    <property type="match status" value="1"/>
</dbReference>
<dbReference type="PRINTS" id="PR00040">
    <property type="entry name" value="HTHMERR"/>
</dbReference>
<dbReference type="InterPro" id="IPR000551">
    <property type="entry name" value="MerR-type_HTH_dom"/>
</dbReference>
<dbReference type="EMBL" id="JAYWLU010000001">
    <property type="protein sequence ID" value="MEX3593133.1"/>
    <property type="molecule type" value="Genomic_DNA"/>
</dbReference>
<evidence type="ECO:0000259" key="2">
    <source>
        <dbReference type="PROSITE" id="PS50937"/>
    </source>
</evidence>
<gene>
    <name evidence="3" type="ORF">VVR66_00205</name>
</gene>
<organism evidence="3 4">
    <name type="scientific">Kocuria carniphila</name>
    <dbReference type="NCBI Taxonomy" id="262208"/>
    <lineage>
        <taxon>Bacteria</taxon>
        <taxon>Bacillati</taxon>
        <taxon>Actinomycetota</taxon>
        <taxon>Actinomycetes</taxon>
        <taxon>Micrococcales</taxon>
        <taxon>Micrococcaceae</taxon>
        <taxon>Kocuria</taxon>
    </lineage>
</organism>
<reference evidence="3 4" key="1">
    <citation type="journal article" date="2024" name="Fungal Genet. Biol.">
        <title>The porcine skin microbiome exhibits broad fungal antagonism.</title>
        <authorList>
            <person name="De La Cruz K.F."/>
            <person name="Townsend E.C."/>
            <person name="Alex Cheong J.Z."/>
            <person name="Salamzade R."/>
            <person name="Liu A."/>
            <person name="Sandstrom S."/>
            <person name="Davila E."/>
            <person name="Huang L."/>
            <person name="Xu K.H."/>
            <person name="Wu S.Y."/>
            <person name="Meudt J.J."/>
            <person name="Shanmuganayagam D."/>
            <person name="Gibson A.L.F."/>
            <person name="Kalan L.R."/>
        </authorList>
    </citation>
    <scope>NUCLEOTIDE SEQUENCE [LARGE SCALE GENOMIC DNA]</scope>
    <source>
        <strain evidence="3 4">LK2625</strain>
    </source>
</reference>
<dbReference type="PROSITE" id="PS00552">
    <property type="entry name" value="HTH_MERR_1"/>
    <property type="match status" value="1"/>
</dbReference>
<comment type="caution">
    <text evidence="3">The sequence shown here is derived from an EMBL/GenBank/DDBJ whole genome shotgun (WGS) entry which is preliminary data.</text>
</comment>
<evidence type="ECO:0000313" key="4">
    <source>
        <dbReference type="Proteomes" id="UP001558481"/>
    </source>
</evidence>
<dbReference type="Gene3D" id="1.10.1660.10">
    <property type="match status" value="1"/>
</dbReference>
<feature type="domain" description="HTH merR-type" evidence="2">
    <location>
        <begin position="14"/>
        <end position="82"/>
    </location>
</feature>
<name>A0ABV3UXH4_9MICC</name>
<evidence type="ECO:0000313" key="3">
    <source>
        <dbReference type="EMBL" id="MEX3593133.1"/>
    </source>
</evidence>
<keyword evidence="4" id="KW-1185">Reference proteome</keyword>
<sequence length="132" mass="14427">MTLTASAITSTGKKFTVSEVAAESGVAPSAVRFYEKHGVVNAIRTPGNQRRFDESAACRIKIAKLAQHVGLTVREIAELFAELPSDPGYEDWGRLADQLISQAEQRVARLKTHLDALDSDIKLCEIETNLDS</sequence>
<dbReference type="InterPro" id="IPR047057">
    <property type="entry name" value="MerR_fam"/>
</dbReference>
<proteinExistence type="predicted"/>
<dbReference type="InterPro" id="IPR009061">
    <property type="entry name" value="DNA-bd_dom_put_sf"/>
</dbReference>
<evidence type="ECO:0000256" key="1">
    <source>
        <dbReference type="ARBA" id="ARBA00023125"/>
    </source>
</evidence>